<evidence type="ECO:0000313" key="4">
    <source>
        <dbReference type="Proteomes" id="UP000216001"/>
    </source>
</evidence>
<reference evidence="3 4" key="1">
    <citation type="submission" date="2017-07" db="EMBL/GenBank/DDBJ databases">
        <title>blaIMP-27 on transferable plasmids in Proteus mirabilis and Providencia rettgeri.</title>
        <authorList>
            <person name="Potter R."/>
        </authorList>
    </citation>
    <scope>NUCLEOTIDE SEQUENCE [LARGE SCALE GENOMIC DNA]</scope>
    <source>
        <strain evidence="3 4">PR1</strain>
    </source>
</reference>
<dbReference type="Pfam" id="PF06381">
    <property type="entry name" value="Phage_portal_3"/>
    <property type="match status" value="1"/>
</dbReference>
<sequence>MRAKMEANQQRLSLAVNNALKAVQRARMSYVQSLGTGNTKRPRIWNEFGWPENLSFDDFYKAYDRNALGGAAVDRYISGCWIDYPEIFEGDEEADQDGSTDWDKGLNKLLKKHWEQVVEADKRNLVGRYSGLIIQIKDNRLWNEPVDTSIVKKLKDKAIVRLIPAWEAQLDVKTWNEDQASENYSMPTMYSFTEMAVGDDSDGSPSRIIDIHPDRVITLIEGAADGKMSSGVSLLRKGYNKLLDIEKVSGGSAEGFLKNASRQLNYGFSKDVDFGALSAALGTDLEGLPDALDEQVRRLNQSIDSASFMQEGTATVLSVAAADPEPTWRTLLAEFAASINMPVKVLIGQITGERASTEDMKDWARTCKSRREGFLAKVITDLIHQFGRLGVIEQKDEITVSWSDLLAPSQSEKLDNMSKAADVAMKTQNSFGRSVLMENEIRALGEYPTLPEFENSEPPESGPKGDPLVDDEESKDRVADNTKE</sequence>
<feature type="region of interest" description="Disordered" evidence="1">
    <location>
        <begin position="446"/>
        <end position="484"/>
    </location>
</feature>
<evidence type="ECO:0000256" key="1">
    <source>
        <dbReference type="SAM" id="MobiDB-lite"/>
    </source>
</evidence>
<dbReference type="InterPro" id="IPR024459">
    <property type="entry name" value="Acb1-like_N"/>
</dbReference>
<dbReference type="EMBL" id="NOWC01000040">
    <property type="protein sequence ID" value="OZS72301.1"/>
    <property type="molecule type" value="Genomic_DNA"/>
</dbReference>
<evidence type="ECO:0000259" key="2">
    <source>
        <dbReference type="Pfam" id="PF06381"/>
    </source>
</evidence>
<proteinExistence type="predicted"/>
<accession>A0A264VLW1</accession>
<dbReference type="AlphaFoldDB" id="A0A264VLW1"/>
<feature type="domain" description="Anti-CBASS protein Acb1-like N-terminal" evidence="2">
    <location>
        <begin position="81"/>
        <end position="424"/>
    </location>
</feature>
<name>A0A264VLW1_PRORE</name>
<comment type="caution">
    <text evidence="3">The sequence shown here is derived from an EMBL/GenBank/DDBJ whole genome shotgun (WGS) entry which is preliminary data.</text>
</comment>
<evidence type="ECO:0000313" key="3">
    <source>
        <dbReference type="EMBL" id="OZS72301.1"/>
    </source>
</evidence>
<organism evidence="3 4">
    <name type="scientific">Providencia rettgeri</name>
    <dbReference type="NCBI Taxonomy" id="587"/>
    <lineage>
        <taxon>Bacteria</taxon>
        <taxon>Pseudomonadati</taxon>
        <taxon>Pseudomonadota</taxon>
        <taxon>Gammaproteobacteria</taxon>
        <taxon>Enterobacterales</taxon>
        <taxon>Morganellaceae</taxon>
        <taxon>Providencia</taxon>
    </lineage>
</organism>
<dbReference type="Proteomes" id="UP000216001">
    <property type="component" value="Unassembled WGS sequence"/>
</dbReference>
<feature type="compositionally biased region" description="Basic and acidic residues" evidence="1">
    <location>
        <begin position="474"/>
        <end position="484"/>
    </location>
</feature>
<protein>
    <submittedName>
        <fullName evidence="3">DUF1073 domain-containing protein</fullName>
    </submittedName>
</protein>
<gene>
    <name evidence="3" type="ORF">CHI95_22610</name>
</gene>